<protein>
    <submittedName>
        <fullName evidence="1">Uncharacterized protein</fullName>
    </submittedName>
</protein>
<sequence>MRSPLWAIFIVKVPLWAISIVKVHVPLLSIVDPSLCHTCLCHFSRLPGVHASSSTSSFRRPSRSVRHCHLLSPSTLTCQLSPLTSFFRQPSRPLRHCHTSLVNCPCQRNLPFINRQLFSHYHNHPSPVISPTQTSSPSSYFFNLIMGTNVPVPITPSSTPLPNGNPVNVDITLAASVSGSLHCSFSCA</sequence>
<accession>A0ACC0UJS3</accession>
<name>A0ACC0UJS3_9AGAM</name>
<organism evidence="1 2">
    <name type="scientific">Russula earlei</name>
    <dbReference type="NCBI Taxonomy" id="71964"/>
    <lineage>
        <taxon>Eukaryota</taxon>
        <taxon>Fungi</taxon>
        <taxon>Dikarya</taxon>
        <taxon>Basidiomycota</taxon>
        <taxon>Agaricomycotina</taxon>
        <taxon>Agaricomycetes</taxon>
        <taxon>Russulales</taxon>
        <taxon>Russulaceae</taxon>
        <taxon>Russula</taxon>
    </lineage>
</organism>
<dbReference type="Proteomes" id="UP001207468">
    <property type="component" value="Unassembled WGS sequence"/>
</dbReference>
<proteinExistence type="predicted"/>
<comment type="caution">
    <text evidence="1">The sequence shown here is derived from an EMBL/GenBank/DDBJ whole genome shotgun (WGS) entry which is preliminary data.</text>
</comment>
<gene>
    <name evidence="1" type="ORF">F5148DRAFT_181553</name>
</gene>
<evidence type="ECO:0000313" key="1">
    <source>
        <dbReference type="EMBL" id="KAI9511901.1"/>
    </source>
</evidence>
<reference evidence="1" key="1">
    <citation type="submission" date="2021-03" db="EMBL/GenBank/DDBJ databases">
        <title>Evolutionary priming and transition to the ectomycorrhizal habit in an iconic lineage of mushroom-forming fungi: is preadaptation a requirement?</title>
        <authorList>
            <consortium name="DOE Joint Genome Institute"/>
            <person name="Looney B.P."/>
            <person name="Miyauchi S."/>
            <person name="Morin E."/>
            <person name="Drula E."/>
            <person name="Courty P.E."/>
            <person name="Chicoki N."/>
            <person name="Fauchery L."/>
            <person name="Kohler A."/>
            <person name="Kuo A."/>
            <person name="LaButti K."/>
            <person name="Pangilinan J."/>
            <person name="Lipzen A."/>
            <person name="Riley R."/>
            <person name="Andreopoulos W."/>
            <person name="He G."/>
            <person name="Johnson J."/>
            <person name="Barry K.W."/>
            <person name="Grigoriev I.V."/>
            <person name="Nagy L."/>
            <person name="Hibbett D."/>
            <person name="Henrissat B."/>
            <person name="Matheny P.B."/>
            <person name="Labbe J."/>
            <person name="Martin A.F."/>
        </authorList>
    </citation>
    <scope>NUCLEOTIDE SEQUENCE</scope>
    <source>
        <strain evidence="1">BPL698</strain>
    </source>
</reference>
<evidence type="ECO:0000313" key="2">
    <source>
        <dbReference type="Proteomes" id="UP001207468"/>
    </source>
</evidence>
<dbReference type="EMBL" id="JAGFNK010000015">
    <property type="protein sequence ID" value="KAI9511901.1"/>
    <property type="molecule type" value="Genomic_DNA"/>
</dbReference>
<keyword evidence="2" id="KW-1185">Reference proteome</keyword>